<dbReference type="NCBIfam" id="TIGR01726">
    <property type="entry name" value="HEQRo_perm_3TM"/>
    <property type="match status" value="1"/>
</dbReference>
<evidence type="ECO:0000256" key="1">
    <source>
        <dbReference type="ARBA" id="ARBA00004429"/>
    </source>
</evidence>
<dbReference type="PROSITE" id="PS50928">
    <property type="entry name" value="ABC_TM1"/>
    <property type="match status" value="1"/>
</dbReference>
<name>A0ABS8DB26_9NEIS</name>
<protein>
    <submittedName>
        <fullName evidence="11">ABC transporter permease subunit</fullName>
    </submittedName>
</protein>
<organism evidence="11 12">
    <name type="scientific">Leeia speluncae</name>
    <dbReference type="NCBI Taxonomy" id="2884804"/>
    <lineage>
        <taxon>Bacteria</taxon>
        <taxon>Pseudomonadati</taxon>
        <taxon>Pseudomonadota</taxon>
        <taxon>Betaproteobacteria</taxon>
        <taxon>Neisseriales</taxon>
        <taxon>Leeiaceae</taxon>
        <taxon>Leeia</taxon>
    </lineage>
</organism>
<keyword evidence="12" id="KW-1185">Reference proteome</keyword>
<sequence length="225" mass="25039">METLFSYGNQLFLGAAITLKLAFTALLFGMIFGLTFAACKLSSNVYLSRSAKFFTNFLRGVPEFLIILICYFGLTNLINDHFDGAFEISPFAGGVFALAVVFAAYSSEVFRGAFQSIPNGQLEAGKAYGLSRLHLFFYIQLPQAWRISLPSLNNMWQSLLKDTSLVSVVGLEDLLKKAQMGAQFTKQPFVFFLAVAAIYFLFLALSNPMFSWLEKRANRGYGARS</sequence>
<accession>A0ABS8DB26</accession>
<dbReference type="Pfam" id="PF00528">
    <property type="entry name" value="BPD_transp_1"/>
    <property type="match status" value="1"/>
</dbReference>
<evidence type="ECO:0000313" key="12">
    <source>
        <dbReference type="Proteomes" id="UP001165395"/>
    </source>
</evidence>
<dbReference type="SUPFAM" id="SSF161098">
    <property type="entry name" value="MetI-like"/>
    <property type="match status" value="1"/>
</dbReference>
<dbReference type="Gene3D" id="1.10.3720.10">
    <property type="entry name" value="MetI-like"/>
    <property type="match status" value="1"/>
</dbReference>
<feature type="domain" description="ABC transmembrane type-1" evidence="10">
    <location>
        <begin position="15"/>
        <end position="210"/>
    </location>
</feature>
<proteinExistence type="inferred from homology"/>
<reference evidence="11" key="1">
    <citation type="submission" date="2021-10" db="EMBL/GenBank/DDBJ databases">
        <title>The complete genome sequence of Leeia sp. TBRC 13508.</title>
        <authorList>
            <person name="Charoenyingcharoen P."/>
            <person name="Yukphan P."/>
        </authorList>
    </citation>
    <scope>NUCLEOTIDE SEQUENCE</scope>
    <source>
        <strain evidence="11">TBRC 13508</strain>
    </source>
</reference>
<evidence type="ECO:0000256" key="5">
    <source>
        <dbReference type="ARBA" id="ARBA00022519"/>
    </source>
</evidence>
<evidence type="ECO:0000256" key="2">
    <source>
        <dbReference type="ARBA" id="ARBA00010072"/>
    </source>
</evidence>
<feature type="transmembrane region" description="Helical" evidence="9">
    <location>
        <begin position="12"/>
        <end position="39"/>
    </location>
</feature>
<evidence type="ECO:0000259" key="10">
    <source>
        <dbReference type="PROSITE" id="PS50928"/>
    </source>
</evidence>
<dbReference type="Proteomes" id="UP001165395">
    <property type="component" value="Unassembled WGS sequence"/>
</dbReference>
<comment type="similarity">
    <text evidence="2">Belongs to the binding-protein-dependent transport system permease family. HisMQ subfamily.</text>
</comment>
<keyword evidence="7 9" id="KW-1133">Transmembrane helix</keyword>
<evidence type="ECO:0000313" key="11">
    <source>
        <dbReference type="EMBL" id="MCB6185422.1"/>
    </source>
</evidence>
<feature type="transmembrane region" description="Helical" evidence="9">
    <location>
        <begin position="189"/>
        <end position="210"/>
    </location>
</feature>
<dbReference type="InterPro" id="IPR000515">
    <property type="entry name" value="MetI-like"/>
</dbReference>
<keyword evidence="8 9" id="KW-0472">Membrane</keyword>
<evidence type="ECO:0000256" key="9">
    <source>
        <dbReference type="RuleBase" id="RU363032"/>
    </source>
</evidence>
<comment type="caution">
    <text evidence="11">The sequence shown here is derived from an EMBL/GenBank/DDBJ whole genome shotgun (WGS) entry which is preliminary data.</text>
</comment>
<evidence type="ECO:0000256" key="3">
    <source>
        <dbReference type="ARBA" id="ARBA00022448"/>
    </source>
</evidence>
<keyword evidence="5" id="KW-0997">Cell inner membrane</keyword>
<dbReference type="CDD" id="cd06261">
    <property type="entry name" value="TM_PBP2"/>
    <property type="match status" value="1"/>
</dbReference>
<evidence type="ECO:0000256" key="8">
    <source>
        <dbReference type="ARBA" id="ARBA00023136"/>
    </source>
</evidence>
<feature type="transmembrane region" description="Helical" evidence="9">
    <location>
        <begin position="84"/>
        <end position="105"/>
    </location>
</feature>
<dbReference type="InterPro" id="IPR051613">
    <property type="entry name" value="ABC_transp_permease_HisMQ"/>
</dbReference>
<keyword evidence="6 9" id="KW-0812">Transmembrane</keyword>
<evidence type="ECO:0000256" key="4">
    <source>
        <dbReference type="ARBA" id="ARBA00022475"/>
    </source>
</evidence>
<evidence type="ECO:0000256" key="7">
    <source>
        <dbReference type="ARBA" id="ARBA00022989"/>
    </source>
</evidence>
<gene>
    <name evidence="11" type="ORF">LIN78_17915</name>
</gene>
<keyword evidence="3 9" id="KW-0813">Transport</keyword>
<feature type="transmembrane region" description="Helical" evidence="9">
    <location>
        <begin position="60"/>
        <end position="78"/>
    </location>
</feature>
<evidence type="ECO:0000256" key="6">
    <source>
        <dbReference type="ARBA" id="ARBA00022692"/>
    </source>
</evidence>
<keyword evidence="4" id="KW-1003">Cell membrane</keyword>
<dbReference type="EMBL" id="JAJBZT010000024">
    <property type="protein sequence ID" value="MCB6185422.1"/>
    <property type="molecule type" value="Genomic_DNA"/>
</dbReference>
<dbReference type="PANTHER" id="PTHR30133">
    <property type="entry name" value="CATIONIC AMINO ACID TRANSPORTER, MEMBRANE COMPONENT"/>
    <property type="match status" value="1"/>
</dbReference>
<dbReference type="InterPro" id="IPR035906">
    <property type="entry name" value="MetI-like_sf"/>
</dbReference>
<dbReference type="RefSeq" id="WP_227182253.1">
    <property type="nucleotide sequence ID" value="NZ_JAJBZT010000024.1"/>
</dbReference>
<comment type="subcellular location">
    <subcellularLocation>
        <location evidence="1">Cell inner membrane</location>
        <topology evidence="1">Multi-pass membrane protein</topology>
    </subcellularLocation>
    <subcellularLocation>
        <location evidence="9">Cell membrane</location>
        <topology evidence="9">Multi-pass membrane protein</topology>
    </subcellularLocation>
</comment>
<dbReference type="InterPro" id="IPR010065">
    <property type="entry name" value="AA_ABC_transptr_permease_3TM"/>
</dbReference>
<dbReference type="PANTHER" id="PTHR30133:SF2">
    <property type="entry name" value="ARGININE ABC TRANSPORTER PERMEASE PROTEIN ARTQ"/>
    <property type="match status" value="1"/>
</dbReference>